<evidence type="ECO:0000256" key="1">
    <source>
        <dbReference type="SAM" id="MobiDB-lite"/>
    </source>
</evidence>
<evidence type="ECO:0000259" key="2">
    <source>
        <dbReference type="Pfam" id="PF00710"/>
    </source>
</evidence>
<protein>
    <recommendedName>
        <fullName evidence="2">L-asparaginase N-terminal domain-containing protein</fullName>
    </recommendedName>
</protein>
<evidence type="ECO:0000313" key="3">
    <source>
        <dbReference type="EMBL" id="GAA4518543.1"/>
    </source>
</evidence>
<comment type="caution">
    <text evidence="3">The sequence shown here is derived from an EMBL/GenBank/DDBJ whole genome shotgun (WGS) entry which is preliminary data.</text>
</comment>
<dbReference type="SMART" id="SM00870">
    <property type="entry name" value="Asparaginase"/>
    <property type="match status" value="1"/>
</dbReference>
<feature type="compositionally biased region" description="Pro residues" evidence="1">
    <location>
        <begin position="1"/>
        <end position="14"/>
    </location>
</feature>
<accession>A0ABP8R563</accession>
<dbReference type="Gene3D" id="3.40.50.1170">
    <property type="entry name" value="L-asparaginase, N-terminal domain"/>
    <property type="match status" value="1"/>
</dbReference>
<dbReference type="InterPro" id="IPR036152">
    <property type="entry name" value="Asp/glu_Ase-like_sf"/>
</dbReference>
<dbReference type="InterPro" id="IPR027473">
    <property type="entry name" value="L-asparaginase_C"/>
</dbReference>
<proteinExistence type="predicted"/>
<dbReference type="PIRSF" id="PIRSF001220">
    <property type="entry name" value="L-ASNase_gatD"/>
    <property type="match status" value="1"/>
</dbReference>
<dbReference type="InterPro" id="IPR037152">
    <property type="entry name" value="L-asparaginase_N_sf"/>
</dbReference>
<feature type="compositionally biased region" description="Low complexity" evidence="1">
    <location>
        <begin position="15"/>
        <end position="37"/>
    </location>
</feature>
<dbReference type="RefSeq" id="WP_345475047.1">
    <property type="nucleotide sequence ID" value="NZ_BAABHF010000060.1"/>
</dbReference>
<dbReference type="Pfam" id="PF00710">
    <property type="entry name" value="Asparaginase"/>
    <property type="match status" value="1"/>
</dbReference>
<dbReference type="SUPFAM" id="SSF53774">
    <property type="entry name" value="Glutaminase/Asparaginase"/>
    <property type="match status" value="1"/>
</dbReference>
<feature type="compositionally biased region" description="Pro residues" evidence="1">
    <location>
        <begin position="38"/>
        <end position="50"/>
    </location>
</feature>
<organism evidence="3 4">
    <name type="scientific">Actinoallomurus oryzae</name>
    <dbReference type="NCBI Taxonomy" id="502180"/>
    <lineage>
        <taxon>Bacteria</taxon>
        <taxon>Bacillati</taxon>
        <taxon>Actinomycetota</taxon>
        <taxon>Actinomycetes</taxon>
        <taxon>Streptosporangiales</taxon>
        <taxon>Thermomonosporaceae</taxon>
        <taxon>Actinoallomurus</taxon>
    </lineage>
</organism>
<reference evidence="4" key="1">
    <citation type="journal article" date="2019" name="Int. J. Syst. Evol. Microbiol.">
        <title>The Global Catalogue of Microorganisms (GCM) 10K type strain sequencing project: providing services to taxonomists for standard genome sequencing and annotation.</title>
        <authorList>
            <consortium name="The Broad Institute Genomics Platform"/>
            <consortium name="The Broad Institute Genome Sequencing Center for Infectious Disease"/>
            <person name="Wu L."/>
            <person name="Ma J."/>
        </authorList>
    </citation>
    <scope>NUCLEOTIDE SEQUENCE [LARGE SCALE GENOMIC DNA]</scope>
    <source>
        <strain evidence="4">JCM 17933</strain>
    </source>
</reference>
<dbReference type="Gene3D" id="3.40.50.40">
    <property type="match status" value="1"/>
</dbReference>
<sequence>MTLSPGPPPWPIPPSWTVTPPRRATATTDTLPPDTGTAPPPASAPVPASAPAPVEQGVPRQAIVLLAPDDAAARDVVGAVPGVTVEARTLPAPAVDFAGVYALADAVARAFAEGAEGVVVVDGGDTPDETAWALDLLHAGDAPLVLAAGPGGAVDVADAVSVAAAAPAGSGCLAVAHGEVHAARYVRRTGAHELSSPGAGPLGRVTAGSVRLRWRPPERLTVRDVPTGERTPRVGLHTAVLGDDGELPAALAERCDGLVVAGGAPDPVVRALATAASRIPVVLASATGHDAFTTTSLDPRKARVLMHLLLATGRDRDAVLAAFVAAERPGQARL</sequence>
<dbReference type="InterPro" id="IPR027474">
    <property type="entry name" value="L-asparaginase_N"/>
</dbReference>
<dbReference type="Proteomes" id="UP001500503">
    <property type="component" value="Unassembled WGS sequence"/>
</dbReference>
<name>A0ABP8R563_9ACTN</name>
<feature type="region of interest" description="Disordered" evidence="1">
    <location>
        <begin position="1"/>
        <end position="53"/>
    </location>
</feature>
<gene>
    <name evidence="3" type="ORF">GCM10023191_092810</name>
</gene>
<evidence type="ECO:0000313" key="4">
    <source>
        <dbReference type="Proteomes" id="UP001500503"/>
    </source>
</evidence>
<dbReference type="PROSITE" id="PS51732">
    <property type="entry name" value="ASN_GLN_ASE_3"/>
    <property type="match status" value="1"/>
</dbReference>
<dbReference type="EMBL" id="BAABHF010000060">
    <property type="protein sequence ID" value="GAA4518543.1"/>
    <property type="molecule type" value="Genomic_DNA"/>
</dbReference>
<keyword evidence="4" id="KW-1185">Reference proteome</keyword>
<feature type="domain" description="L-asparaginase N-terminal" evidence="2">
    <location>
        <begin position="88"/>
        <end position="216"/>
    </location>
</feature>
<dbReference type="PIRSF" id="PIRSF500176">
    <property type="entry name" value="L_ASNase"/>
    <property type="match status" value="1"/>
</dbReference>
<dbReference type="InterPro" id="IPR006034">
    <property type="entry name" value="Asparaginase/glutaminase-like"/>
</dbReference>